<dbReference type="RefSeq" id="WP_013653963.1">
    <property type="nucleotide sequence ID" value="NC_015259.1"/>
</dbReference>
<dbReference type="Proteomes" id="UP000008130">
    <property type="component" value="Chromosome"/>
</dbReference>
<proteinExistence type="predicted"/>
<dbReference type="InterPro" id="IPR032710">
    <property type="entry name" value="NTF2-like_dom_sf"/>
</dbReference>
<dbReference type="eggNOG" id="ENOG50326GA">
    <property type="taxonomic scope" value="Bacteria"/>
</dbReference>
<reference evidence="2 3" key="1">
    <citation type="journal article" date="2011" name="J. Bacteriol.">
        <title>Complete genome sequence of Polymorphum gilvum SL003B-26A1T, a crude oil-degrading bacterium from oil-polluted saline soil.</title>
        <authorList>
            <person name="Li S.G."/>
            <person name="Tang Y.Q."/>
            <person name="Nie Y."/>
            <person name="Cai M."/>
            <person name="Wu X.L."/>
        </authorList>
    </citation>
    <scope>NUCLEOTIDE SEQUENCE [LARGE SCALE GENOMIC DNA]</scope>
    <source>
        <strain evidence="3">LMG 25793 / CGMCC 1.9160 / SL003B-26A1</strain>
    </source>
</reference>
<evidence type="ECO:0000313" key="3">
    <source>
        <dbReference type="Proteomes" id="UP000008130"/>
    </source>
</evidence>
<dbReference type="SUPFAM" id="SSF54427">
    <property type="entry name" value="NTF2-like"/>
    <property type="match status" value="1"/>
</dbReference>
<gene>
    <name evidence="2" type="ordered locus">SL003B_3232</name>
</gene>
<dbReference type="InterPro" id="IPR027843">
    <property type="entry name" value="DUF4440"/>
</dbReference>
<dbReference type="KEGG" id="pgv:SL003B_3232"/>
<dbReference type="Gene3D" id="3.10.450.50">
    <property type="match status" value="1"/>
</dbReference>
<name>F2IXN1_POLGS</name>
<dbReference type="STRING" id="991905.SL003B_3232"/>
<evidence type="ECO:0000313" key="2">
    <source>
        <dbReference type="EMBL" id="ADZ71654.1"/>
    </source>
</evidence>
<dbReference type="HOGENOM" id="CLU_1936319_0_0_5"/>
<sequence length="144" mass="15839">MADDRTPDGSGNGVNGAGAEAGEEAIAALFEEYLAGFNDADSDAIVDCFALPATIWQMDKGYVFDDEEDLLENIDALLEALEKEDISFSEFEVVSSHISGTTALVTLDWRQESADGESVFEFTCHYHLIFDGEDWRIAMIVNEQ</sequence>
<dbReference type="Pfam" id="PF14534">
    <property type="entry name" value="DUF4440"/>
    <property type="match status" value="1"/>
</dbReference>
<accession>F2IXN1</accession>
<dbReference type="AlphaFoldDB" id="F2IXN1"/>
<protein>
    <recommendedName>
        <fullName evidence="1">DUF4440 domain-containing protein</fullName>
    </recommendedName>
</protein>
<dbReference type="OrthoDB" id="7907836at2"/>
<keyword evidence="3" id="KW-1185">Reference proteome</keyword>
<dbReference type="EMBL" id="CP002568">
    <property type="protein sequence ID" value="ADZ71654.1"/>
    <property type="molecule type" value="Genomic_DNA"/>
</dbReference>
<evidence type="ECO:0000259" key="1">
    <source>
        <dbReference type="Pfam" id="PF14534"/>
    </source>
</evidence>
<organism evidence="2 3">
    <name type="scientific">Polymorphum gilvum (strain LMG 25793 / CGMCC 1.9160 / SL003B-26A1)</name>
    <dbReference type="NCBI Taxonomy" id="991905"/>
    <lineage>
        <taxon>Bacteria</taxon>
        <taxon>Pseudomonadati</taxon>
        <taxon>Pseudomonadota</taxon>
        <taxon>Alphaproteobacteria</taxon>
        <taxon>Rhodobacterales</taxon>
        <taxon>Paracoccaceae</taxon>
        <taxon>Polymorphum</taxon>
    </lineage>
</organism>
<feature type="domain" description="DUF4440" evidence="1">
    <location>
        <begin position="26"/>
        <end position="137"/>
    </location>
</feature>